<name>A0A5C7E176_9BACT</name>
<feature type="domain" description="Fe/B12 periplasmic-binding" evidence="2">
    <location>
        <begin position="20"/>
        <end position="268"/>
    </location>
</feature>
<organism evidence="3 4">
    <name type="scientific">Campylobacter volucris</name>
    <dbReference type="NCBI Taxonomy" id="1031542"/>
    <lineage>
        <taxon>Bacteria</taxon>
        <taxon>Pseudomonadati</taxon>
        <taxon>Campylobacterota</taxon>
        <taxon>Epsilonproteobacteria</taxon>
        <taxon>Campylobacterales</taxon>
        <taxon>Campylobacteraceae</taxon>
        <taxon>Campylobacter</taxon>
    </lineage>
</organism>
<accession>A0A5C7E176</accession>
<reference evidence="3 4" key="1">
    <citation type="submission" date="2019-07" db="EMBL/GenBank/DDBJ databases">
        <title>Rapid identification of Enteric Bacteria from Whole Genome Sequences (WGS) using Average Nucleotide Identity (ANI).</title>
        <authorList>
            <person name="Lane C."/>
        </authorList>
    </citation>
    <scope>NUCLEOTIDE SEQUENCE [LARGE SCALE GENOMIC DNA]</scope>
    <source>
        <strain evidence="3 4">2016D-0084</strain>
    </source>
</reference>
<dbReference type="Proteomes" id="UP000321629">
    <property type="component" value="Unassembled WGS sequence"/>
</dbReference>
<sequence length="268" mass="30972">MKKILFLMFICLNFLYSKERLIVLDPAAVEIIYMLGAQDQIKAIASLKHSNIYPQEKTSKLNSVGTFSNPSLEKIVLLKPSLVILSFYSLGLKENLDKLKIKSLYLKAQNLNDIKENIKILSKIVDKEKEGEELIQNYEKDLENLKENKTDKRGIFLYSSNPLMAFAKDSIIYDIFEILGIKNLELDTNIKRPIVSNEFILKNNPDIIILGISANNINDLIKLNPFIKHTNAYKNNQIYFYKNTHTLLRLSPMITKRIQDFKTNIKLK</sequence>
<protein>
    <submittedName>
        <fullName evidence="3">ABC transporter substrate-binding protein</fullName>
    </submittedName>
</protein>
<comment type="caution">
    <text evidence="3">The sequence shown here is derived from an EMBL/GenBank/DDBJ whole genome shotgun (WGS) entry which is preliminary data.</text>
</comment>
<dbReference type="EMBL" id="VOWJ01000021">
    <property type="protein sequence ID" value="TXE88370.1"/>
    <property type="molecule type" value="Genomic_DNA"/>
</dbReference>
<gene>
    <name evidence="3" type="ORF">FPD38_03470</name>
</gene>
<dbReference type="PANTHER" id="PTHR30535">
    <property type="entry name" value="VITAMIN B12-BINDING PROTEIN"/>
    <property type="match status" value="1"/>
</dbReference>
<feature type="coiled-coil region" evidence="1">
    <location>
        <begin position="128"/>
        <end position="155"/>
    </location>
</feature>
<evidence type="ECO:0000313" key="3">
    <source>
        <dbReference type="EMBL" id="TXE88370.1"/>
    </source>
</evidence>
<proteinExistence type="predicted"/>
<dbReference type="InterPro" id="IPR050902">
    <property type="entry name" value="ABC_Transporter_SBP"/>
</dbReference>
<dbReference type="InterPro" id="IPR002491">
    <property type="entry name" value="ABC_transptr_periplasmic_BD"/>
</dbReference>
<evidence type="ECO:0000259" key="2">
    <source>
        <dbReference type="PROSITE" id="PS50983"/>
    </source>
</evidence>
<dbReference type="Pfam" id="PF01497">
    <property type="entry name" value="Peripla_BP_2"/>
    <property type="match status" value="1"/>
</dbReference>
<evidence type="ECO:0000313" key="4">
    <source>
        <dbReference type="Proteomes" id="UP000321629"/>
    </source>
</evidence>
<dbReference type="AlphaFoldDB" id="A0A5C7E176"/>
<evidence type="ECO:0000256" key="1">
    <source>
        <dbReference type="SAM" id="Coils"/>
    </source>
</evidence>
<dbReference type="SUPFAM" id="SSF53807">
    <property type="entry name" value="Helical backbone' metal receptor"/>
    <property type="match status" value="1"/>
</dbReference>
<dbReference type="RefSeq" id="WP_147555398.1">
    <property type="nucleotide sequence ID" value="NZ_VOWJ01000021.1"/>
</dbReference>
<dbReference type="PANTHER" id="PTHR30535:SF34">
    <property type="entry name" value="MOLYBDATE-BINDING PROTEIN MOLA"/>
    <property type="match status" value="1"/>
</dbReference>
<dbReference type="Gene3D" id="3.40.50.1980">
    <property type="entry name" value="Nitrogenase molybdenum iron protein domain"/>
    <property type="match status" value="2"/>
</dbReference>
<dbReference type="PROSITE" id="PS50983">
    <property type="entry name" value="FE_B12_PBP"/>
    <property type="match status" value="1"/>
</dbReference>
<dbReference type="GO" id="GO:0071281">
    <property type="term" value="P:cellular response to iron ion"/>
    <property type="evidence" value="ECO:0007669"/>
    <property type="project" value="TreeGrafter"/>
</dbReference>
<keyword evidence="1" id="KW-0175">Coiled coil</keyword>